<evidence type="ECO:0000313" key="3">
    <source>
        <dbReference type="Proteomes" id="UP000031338"/>
    </source>
</evidence>
<keyword evidence="3" id="KW-1185">Reference proteome</keyword>
<comment type="caution">
    <text evidence="2">The sequence shown here is derived from an EMBL/GenBank/DDBJ whole genome shotgun (WGS) entry which is preliminary data.</text>
</comment>
<dbReference type="AlphaFoldDB" id="A0A0B8ZZZ0"/>
<name>A0A0B8ZZZ0_9SPHN</name>
<feature type="transmembrane region" description="Helical" evidence="1">
    <location>
        <begin position="112"/>
        <end position="131"/>
    </location>
</feature>
<evidence type="ECO:0000313" key="2">
    <source>
        <dbReference type="EMBL" id="KHS48629.1"/>
    </source>
</evidence>
<keyword evidence="1" id="KW-0472">Membrane</keyword>
<feature type="transmembrane region" description="Helical" evidence="1">
    <location>
        <begin position="12"/>
        <end position="33"/>
    </location>
</feature>
<feature type="transmembrane region" description="Helical" evidence="1">
    <location>
        <begin position="80"/>
        <end position="100"/>
    </location>
</feature>
<dbReference type="PATRIC" id="fig|48936.3.peg.718"/>
<gene>
    <name evidence="2" type="ORF">NJ75_00711</name>
</gene>
<evidence type="ECO:0000256" key="1">
    <source>
        <dbReference type="SAM" id="Phobius"/>
    </source>
</evidence>
<accession>A0A0B8ZZZ0</accession>
<sequence length="157" mass="17171">MNPGHSGVIAQTIQLALAPVFVLVAIGNIMNILTTRLGRIVDRSRALQSQHAQTTGREHDLVVIEIRYVDRRIHLIGRALLLLVVSGLAIGVTVGSLFIGEMAGLELRNLTGITFFGAIALLMIALVYLLLETRIAARSLRLPQGLLELERDIPHQQ</sequence>
<keyword evidence="1" id="KW-1133">Transmembrane helix</keyword>
<evidence type="ECO:0008006" key="4">
    <source>
        <dbReference type="Google" id="ProtNLM"/>
    </source>
</evidence>
<dbReference type="EMBL" id="JRVC01000003">
    <property type="protein sequence ID" value="KHS48629.1"/>
    <property type="molecule type" value="Genomic_DNA"/>
</dbReference>
<dbReference type="Proteomes" id="UP000031338">
    <property type="component" value="Unassembled WGS sequence"/>
</dbReference>
<dbReference type="InterPro" id="IPR021279">
    <property type="entry name" value="DUF2721"/>
</dbReference>
<reference evidence="2 3" key="1">
    <citation type="submission" date="2014-10" db="EMBL/GenBank/DDBJ databases">
        <title>Draft genome sequence of Novosphingobium subterraneum DSM 12447.</title>
        <authorList>
            <person name="Gan H.M."/>
            <person name="Gan H.Y."/>
            <person name="Savka M.A."/>
        </authorList>
    </citation>
    <scope>NUCLEOTIDE SEQUENCE [LARGE SCALE GENOMIC DNA]</scope>
    <source>
        <strain evidence="2 3">DSM 12447</strain>
    </source>
</reference>
<dbReference type="RefSeq" id="WP_174544562.1">
    <property type="nucleotide sequence ID" value="NZ_JBNNWK010000011.1"/>
</dbReference>
<dbReference type="STRING" id="48936.NJ75_00711"/>
<proteinExistence type="predicted"/>
<dbReference type="Pfam" id="PF11026">
    <property type="entry name" value="DUF2721"/>
    <property type="match status" value="1"/>
</dbReference>
<keyword evidence="1" id="KW-0812">Transmembrane</keyword>
<protein>
    <recommendedName>
        <fullName evidence="4">DUF2721 domain-containing protein</fullName>
    </recommendedName>
</protein>
<organism evidence="2 3">
    <name type="scientific">Novosphingobium subterraneum</name>
    <dbReference type="NCBI Taxonomy" id="48936"/>
    <lineage>
        <taxon>Bacteria</taxon>
        <taxon>Pseudomonadati</taxon>
        <taxon>Pseudomonadota</taxon>
        <taxon>Alphaproteobacteria</taxon>
        <taxon>Sphingomonadales</taxon>
        <taxon>Sphingomonadaceae</taxon>
        <taxon>Novosphingobium</taxon>
    </lineage>
</organism>